<protein>
    <submittedName>
        <fullName evidence="1">Uncharacterized protein</fullName>
    </submittedName>
</protein>
<dbReference type="STRING" id="698757.Pogu_0537"/>
<accession>H6Q7A0</accession>
<sequence>MDSVEKILKALGLKKNELSPCDLYIAYFMNYIASIERSIFDLKNKVEYLEMTCVNKERNK</sequence>
<dbReference type="KEGG" id="pog:Pogu_0537"/>
<proteinExistence type="predicted"/>
<dbReference type="eggNOG" id="arCOG11510">
    <property type="taxonomic scope" value="Archaea"/>
</dbReference>
<reference evidence="1 2" key="1">
    <citation type="journal article" date="2012" name="Stand. Genomic Sci.">
        <title>Complete genome sequence of Pyrobaculum oguniense.</title>
        <authorList>
            <person name="Bernick D.L."/>
            <person name="Karplus K."/>
            <person name="Lui L.M."/>
            <person name="Coker J.K."/>
            <person name="Murphy J.N."/>
            <person name="Chan P.P."/>
            <person name="Cozen A.E."/>
            <person name="Lowe T.M."/>
        </authorList>
    </citation>
    <scope>NUCLEOTIDE SEQUENCE [LARGE SCALE GENOMIC DNA]</scope>
    <source>
        <strain evidence="1 2">TE7</strain>
    </source>
</reference>
<evidence type="ECO:0000313" key="2">
    <source>
        <dbReference type="Proteomes" id="UP000009062"/>
    </source>
</evidence>
<dbReference type="Proteomes" id="UP000009062">
    <property type="component" value="Chromosome"/>
</dbReference>
<dbReference type="EMBL" id="CP003316">
    <property type="protein sequence ID" value="AFA38564.1"/>
    <property type="molecule type" value="Genomic_DNA"/>
</dbReference>
<evidence type="ECO:0000313" key="1">
    <source>
        <dbReference type="EMBL" id="AFA38564.1"/>
    </source>
</evidence>
<gene>
    <name evidence="1" type="ordered locus">Pogu_0537</name>
</gene>
<organism evidence="1 2">
    <name type="scientific">Pyrobaculum oguniense (strain DSM 13380 / JCM 10595 / TE7)</name>
    <dbReference type="NCBI Taxonomy" id="698757"/>
    <lineage>
        <taxon>Archaea</taxon>
        <taxon>Thermoproteota</taxon>
        <taxon>Thermoprotei</taxon>
        <taxon>Thermoproteales</taxon>
        <taxon>Thermoproteaceae</taxon>
        <taxon>Pyrobaculum</taxon>
    </lineage>
</organism>
<dbReference type="HOGENOM" id="CLU_2893395_0_0_2"/>
<dbReference type="AlphaFoldDB" id="H6Q7A0"/>
<keyword evidence="2" id="KW-1185">Reference proteome</keyword>
<name>H6Q7A0_PYROT</name>